<sequence>MNITRLDAKHKLNLSLLVALLVFALCYGRMSASTHFILVWIGYALTQLGLSWATILAVHPLEMKKVSKVQDSSRTVIFIFVLLAALMSLFVVVLLLRTTQHLTGTALTLHILLSIAAVICAWAQVHTIFVFRYAHLYYEYEGKPGKQVAAESKEEDPPVYKEGLEFPEEKTPDYLDFTYFSFVIGMTFQVSDVEISSRRIRRLALMHSLVSFAFNTVIVALSINIISGLMTK</sequence>
<dbReference type="Pfam" id="PF07077">
    <property type="entry name" value="DUF1345"/>
    <property type="match status" value="1"/>
</dbReference>
<feature type="transmembrane region" description="Helical" evidence="1">
    <location>
        <begin position="204"/>
        <end position="226"/>
    </location>
</feature>
<keyword evidence="1" id="KW-1133">Transmembrane helix</keyword>
<dbReference type="AlphaFoldDB" id="A0A7X0J5N7"/>
<keyword evidence="1" id="KW-0472">Membrane</keyword>
<name>A0A7X0J5N7_9SPHI</name>
<protein>
    <submittedName>
        <fullName evidence="2">Putative membrane protein</fullName>
    </submittedName>
</protein>
<gene>
    <name evidence="2" type="ORF">HDF25_003710</name>
</gene>
<reference evidence="2 3" key="1">
    <citation type="submission" date="2020-08" db="EMBL/GenBank/DDBJ databases">
        <title>Genomic Encyclopedia of Type Strains, Phase IV (KMG-V): Genome sequencing to study the core and pangenomes of soil and plant-associated prokaryotes.</title>
        <authorList>
            <person name="Whitman W."/>
        </authorList>
    </citation>
    <scope>NUCLEOTIDE SEQUENCE [LARGE SCALE GENOMIC DNA]</scope>
    <source>
        <strain evidence="2 3">M2T3</strain>
    </source>
</reference>
<dbReference type="InterPro" id="IPR009781">
    <property type="entry name" value="DUF1345"/>
</dbReference>
<feature type="transmembrane region" description="Helical" evidence="1">
    <location>
        <begin position="36"/>
        <end position="55"/>
    </location>
</feature>
<keyword evidence="1" id="KW-0812">Transmembrane</keyword>
<organism evidence="2 3">
    <name type="scientific">Pedobacter cryoconitis</name>
    <dbReference type="NCBI Taxonomy" id="188932"/>
    <lineage>
        <taxon>Bacteria</taxon>
        <taxon>Pseudomonadati</taxon>
        <taxon>Bacteroidota</taxon>
        <taxon>Sphingobacteriia</taxon>
        <taxon>Sphingobacteriales</taxon>
        <taxon>Sphingobacteriaceae</taxon>
        <taxon>Pedobacter</taxon>
    </lineage>
</organism>
<dbReference type="EMBL" id="JACHCC010000010">
    <property type="protein sequence ID" value="MBB6501535.1"/>
    <property type="molecule type" value="Genomic_DNA"/>
</dbReference>
<proteinExistence type="predicted"/>
<evidence type="ECO:0000256" key="1">
    <source>
        <dbReference type="SAM" id="Phobius"/>
    </source>
</evidence>
<feature type="transmembrane region" description="Helical" evidence="1">
    <location>
        <begin position="108"/>
        <end position="131"/>
    </location>
</feature>
<accession>A0A7X0J5N7</accession>
<dbReference type="RefSeq" id="WP_184627386.1">
    <property type="nucleotide sequence ID" value="NZ_JACHCC010000010.1"/>
</dbReference>
<dbReference type="Proteomes" id="UP000521017">
    <property type="component" value="Unassembled WGS sequence"/>
</dbReference>
<comment type="caution">
    <text evidence="2">The sequence shown here is derived from an EMBL/GenBank/DDBJ whole genome shotgun (WGS) entry which is preliminary data.</text>
</comment>
<evidence type="ECO:0000313" key="2">
    <source>
        <dbReference type="EMBL" id="MBB6501535.1"/>
    </source>
</evidence>
<evidence type="ECO:0000313" key="3">
    <source>
        <dbReference type="Proteomes" id="UP000521017"/>
    </source>
</evidence>
<feature type="transmembrane region" description="Helical" evidence="1">
    <location>
        <begin position="12"/>
        <end position="30"/>
    </location>
</feature>
<feature type="transmembrane region" description="Helical" evidence="1">
    <location>
        <begin position="76"/>
        <end position="96"/>
    </location>
</feature>